<evidence type="ECO:0000313" key="4">
    <source>
        <dbReference type="EMBL" id="EPS62133.1"/>
    </source>
</evidence>
<sequence>MDEGYFMESQMAIQFGGGGGGDQSLLLPTAHFSHFHSDLTSLVSAGKDGFVLSELLSELGNPSSQPEDWNGGGTHTKDHDFRRKRKSGEAKGTDSGKDYIHVRARRGQATDSHSLAER</sequence>
<dbReference type="InterPro" id="IPR024097">
    <property type="entry name" value="bHLH_ZIP_TF"/>
</dbReference>
<keyword evidence="5" id="KW-1185">Reference proteome</keyword>
<dbReference type="GO" id="GO:0005634">
    <property type="term" value="C:nucleus"/>
    <property type="evidence" value="ECO:0007669"/>
    <property type="project" value="UniProtKB-SubCell"/>
</dbReference>
<evidence type="ECO:0000256" key="3">
    <source>
        <dbReference type="SAM" id="MobiDB-lite"/>
    </source>
</evidence>
<feature type="region of interest" description="Disordered" evidence="3">
    <location>
        <begin position="58"/>
        <end position="118"/>
    </location>
</feature>
<organism evidence="4 5">
    <name type="scientific">Genlisea aurea</name>
    <dbReference type="NCBI Taxonomy" id="192259"/>
    <lineage>
        <taxon>Eukaryota</taxon>
        <taxon>Viridiplantae</taxon>
        <taxon>Streptophyta</taxon>
        <taxon>Embryophyta</taxon>
        <taxon>Tracheophyta</taxon>
        <taxon>Spermatophyta</taxon>
        <taxon>Magnoliopsida</taxon>
        <taxon>eudicotyledons</taxon>
        <taxon>Gunneridae</taxon>
        <taxon>Pentapetalae</taxon>
        <taxon>asterids</taxon>
        <taxon>lamiids</taxon>
        <taxon>Lamiales</taxon>
        <taxon>Lentibulariaceae</taxon>
        <taxon>Genlisea</taxon>
    </lineage>
</organism>
<gene>
    <name evidence="4" type="ORF">M569_12660</name>
</gene>
<accession>S8DH33</accession>
<dbReference type="EMBL" id="AUSU01006373">
    <property type="protein sequence ID" value="EPS62133.1"/>
    <property type="molecule type" value="Genomic_DNA"/>
</dbReference>
<dbReference type="Proteomes" id="UP000015453">
    <property type="component" value="Unassembled WGS sequence"/>
</dbReference>
<name>S8DH33_9LAMI</name>
<reference evidence="4 5" key="1">
    <citation type="journal article" date="2013" name="BMC Genomics">
        <title>The miniature genome of a carnivorous plant Genlisea aurea contains a low number of genes and short non-coding sequences.</title>
        <authorList>
            <person name="Leushkin E.V."/>
            <person name="Sutormin R.A."/>
            <person name="Nabieva E.R."/>
            <person name="Penin A.A."/>
            <person name="Kondrashov A.S."/>
            <person name="Logacheva M.D."/>
        </authorList>
    </citation>
    <scope>NUCLEOTIDE SEQUENCE [LARGE SCALE GENOMIC DNA]</scope>
</reference>
<feature type="non-terminal residue" evidence="4">
    <location>
        <position position="118"/>
    </location>
</feature>
<evidence type="ECO:0000313" key="5">
    <source>
        <dbReference type="Proteomes" id="UP000015453"/>
    </source>
</evidence>
<comment type="caution">
    <text evidence="4">The sequence shown here is derived from an EMBL/GenBank/DDBJ whole genome shotgun (WGS) entry which is preliminary data.</text>
</comment>
<proteinExistence type="predicted"/>
<feature type="compositionally biased region" description="Basic and acidic residues" evidence="3">
    <location>
        <begin position="75"/>
        <end position="101"/>
    </location>
</feature>
<dbReference type="GO" id="GO:0003700">
    <property type="term" value="F:DNA-binding transcription factor activity"/>
    <property type="evidence" value="ECO:0007669"/>
    <property type="project" value="TreeGrafter"/>
</dbReference>
<evidence type="ECO:0000256" key="2">
    <source>
        <dbReference type="ARBA" id="ARBA00023242"/>
    </source>
</evidence>
<dbReference type="AlphaFoldDB" id="S8DH33"/>
<comment type="subcellular location">
    <subcellularLocation>
        <location evidence="1">Nucleus</location>
    </subcellularLocation>
</comment>
<keyword evidence="2" id="KW-0539">Nucleus</keyword>
<dbReference type="PANTHER" id="PTHR12565">
    <property type="entry name" value="STEROL REGULATORY ELEMENT-BINDING PROTEIN"/>
    <property type="match status" value="1"/>
</dbReference>
<feature type="compositionally biased region" description="Polar residues" evidence="3">
    <location>
        <begin position="109"/>
        <end position="118"/>
    </location>
</feature>
<protein>
    <submittedName>
        <fullName evidence="4">Uncharacterized protein</fullName>
    </submittedName>
</protein>
<dbReference type="PANTHER" id="PTHR12565:SF184">
    <property type="entry name" value="BHLH TRANSCRIPTION FACTOR"/>
    <property type="match status" value="1"/>
</dbReference>
<evidence type="ECO:0000256" key="1">
    <source>
        <dbReference type="ARBA" id="ARBA00004123"/>
    </source>
</evidence>